<comment type="caution">
    <text evidence="7">The sequence shown here is derived from an EMBL/GenBank/DDBJ whole genome shotgun (WGS) entry which is preliminary data.</text>
</comment>
<protein>
    <submittedName>
        <fullName evidence="7">AAA family ATPase</fullName>
    </submittedName>
</protein>
<dbReference type="PANTHER" id="PTHR11070">
    <property type="entry name" value="UVRD / RECB / PCRA DNA HELICASE FAMILY MEMBER"/>
    <property type="match status" value="1"/>
</dbReference>
<keyword evidence="3 5" id="KW-0347">Helicase</keyword>
<dbReference type="Gene3D" id="3.40.50.300">
    <property type="entry name" value="P-loop containing nucleotide triphosphate hydrolases"/>
    <property type="match status" value="2"/>
</dbReference>
<feature type="domain" description="UvrD-like helicase ATP-binding" evidence="6">
    <location>
        <begin position="191"/>
        <end position="648"/>
    </location>
</feature>
<dbReference type="Proteomes" id="UP001174208">
    <property type="component" value="Unassembled WGS sequence"/>
</dbReference>
<dbReference type="InterPro" id="IPR027417">
    <property type="entry name" value="P-loop_NTPase"/>
</dbReference>
<accession>A0ABT8K928</accession>
<name>A0ABT8K928_9MICO</name>
<evidence type="ECO:0000256" key="3">
    <source>
        <dbReference type="ARBA" id="ARBA00022806"/>
    </source>
</evidence>
<organism evidence="7 8">
    <name type="scientific">Leifsonia williamsii</name>
    <dbReference type="NCBI Taxonomy" id="3035919"/>
    <lineage>
        <taxon>Bacteria</taxon>
        <taxon>Bacillati</taxon>
        <taxon>Actinomycetota</taxon>
        <taxon>Actinomycetes</taxon>
        <taxon>Micrococcales</taxon>
        <taxon>Microbacteriaceae</taxon>
        <taxon>Leifsonia</taxon>
    </lineage>
</organism>
<dbReference type="RefSeq" id="WP_301209644.1">
    <property type="nucleotide sequence ID" value="NZ_JAROCF010000001.1"/>
</dbReference>
<evidence type="ECO:0000256" key="4">
    <source>
        <dbReference type="ARBA" id="ARBA00022840"/>
    </source>
</evidence>
<gene>
    <name evidence="7" type="ORF">P5G50_00050</name>
</gene>
<evidence type="ECO:0000313" key="7">
    <source>
        <dbReference type="EMBL" id="MDN4612824.1"/>
    </source>
</evidence>
<dbReference type="InterPro" id="IPR000212">
    <property type="entry name" value="DNA_helicase_UvrD/REP"/>
</dbReference>
<keyword evidence="8" id="KW-1185">Reference proteome</keyword>
<evidence type="ECO:0000256" key="5">
    <source>
        <dbReference type="PROSITE-ProRule" id="PRU00560"/>
    </source>
</evidence>
<evidence type="ECO:0000313" key="8">
    <source>
        <dbReference type="Proteomes" id="UP001174208"/>
    </source>
</evidence>
<sequence>MTAAHLYPFALDAHPTKADPALVGDDVRHFARLERSLSAELEALERRLAVVLATAAEGQDAYERDLEVRRLTQRAGLLRRYGPDLCIGRLVSEQGTLYIGRIGVTDDDGDRLLVDWRTPAAEPFFGATRAEPMGARSRRRYRWTDRRITDYWDEALTDDASEPTAALDDQSVFIASLGASRTRRMRDVLGTIQADQDRIIRASGRGTLVVDGGPGTGKTVVALHRAAYLLYSDPVLQSGHGGVLFVGPSHAYTDYVADILPGLGEEGVRTCTLADLVPGGDAAGPEADARVAALKGDARMPGAVEAAIRLAERPPRRPTVIDTAWGEVRIGQREWAEALGAADPAATHNDARGEIWNALLDLVVDVVAAHRGDGGARRDGPWGDEGWGDAGWGDAGWGDAGAGWESEERRGFDDEEQFDAYGLDHADADADAIRRGLTEDTELRREFDTVWPLLDPAAVVRSLWTSPDLLLRCASWLSPEQVALLQRPSSSSWTLSDLPLIDTALQRAGDPQREVRRRRAEAAAAADRAVMDDVVQNLIAGDDSELKTMSMLRGQDLRGVLDTLSTPVASGTELLAGPFAHIVVDEAQELTAAEWGMLLRRVPSRSLTVVGDRAQARHGFPETWEERLAGLGLTDVTVATLSVNYRTPAAVMAEAAPVIRAVLPDANVPTSIRDNGLPVRRAARSERDRILRDWLAEHDEGTACVIGDASCAGTERVRSLSAVEAKGLEFDLVLLADDSGLDGLSRGAIEAAVNRYVAMTRTTGELVLLGDG</sequence>
<dbReference type="PANTHER" id="PTHR11070:SF45">
    <property type="entry name" value="DNA 3'-5' HELICASE"/>
    <property type="match status" value="1"/>
</dbReference>
<dbReference type="EMBL" id="JAROCF010000001">
    <property type="protein sequence ID" value="MDN4612824.1"/>
    <property type="molecule type" value="Genomic_DNA"/>
</dbReference>
<feature type="binding site" evidence="5">
    <location>
        <begin position="212"/>
        <end position="219"/>
    </location>
    <ligand>
        <name>ATP</name>
        <dbReference type="ChEBI" id="CHEBI:30616"/>
    </ligand>
</feature>
<keyword evidence="1 5" id="KW-0547">Nucleotide-binding</keyword>
<dbReference type="SUPFAM" id="SSF52540">
    <property type="entry name" value="P-loop containing nucleoside triphosphate hydrolases"/>
    <property type="match status" value="1"/>
</dbReference>
<evidence type="ECO:0000256" key="1">
    <source>
        <dbReference type="ARBA" id="ARBA00022741"/>
    </source>
</evidence>
<keyword evidence="4 5" id="KW-0067">ATP-binding</keyword>
<proteinExistence type="predicted"/>
<evidence type="ECO:0000256" key="2">
    <source>
        <dbReference type="ARBA" id="ARBA00022801"/>
    </source>
</evidence>
<evidence type="ECO:0000259" key="6">
    <source>
        <dbReference type="PROSITE" id="PS51198"/>
    </source>
</evidence>
<dbReference type="PROSITE" id="PS51198">
    <property type="entry name" value="UVRD_HELICASE_ATP_BIND"/>
    <property type="match status" value="1"/>
</dbReference>
<keyword evidence="2 5" id="KW-0378">Hydrolase</keyword>
<dbReference type="InterPro" id="IPR014016">
    <property type="entry name" value="UvrD-like_ATP-bd"/>
</dbReference>
<reference evidence="7" key="1">
    <citation type="submission" date="2023-06" db="EMBL/GenBank/DDBJ databases">
        <title>MT1 and MT2 Draft Genomes of Novel Species.</title>
        <authorList>
            <person name="Venkateswaran K."/>
        </authorList>
    </citation>
    <scope>NUCLEOTIDE SEQUENCE</scope>
    <source>
        <strain evidence="7">F6_8S_P_1B</strain>
    </source>
</reference>